<dbReference type="Proteomes" id="UP001141552">
    <property type="component" value="Unassembled WGS sequence"/>
</dbReference>
<dbReference type="OrthoDB" id="1698378at2759"/>
<evidence type="ECO:0000256" key="1">
    <source>
        <dbReference type="ARBA" id="ARBA00004123"/>
    </source>
</evidence>
<dbReference type="InterPro" id="IPR015300">
    <property type="entry name" value="DNA-bd_pseudobarrel_sf"/>
</dbReference>
<reference evidence="6" key="1">
    <citation type="submission" date="2022-02" db="EMBL/GenBank/DDBJ databases">
        <authorList>
            <person name="Henning P.M."/>
            <person name="McCubbin A.G."/>
            <person name="Shore J.S."/>
        </authorList>
    </citation>
    <scope>NUCLEOTIDE SEQUENCE</scope>
    <source>
        <strain evidence="6">F60SS</strain>
        <tissue evidence="6">Leaves</tissue>
    </source>
</reference>
<accession>A0A9Q0J6V5</accession>
<dbReference type="Gene3D" id="2.40.330.10">
    <property type="entry name" value="DNA-binding pseudobarrel domain"/>
    <property type="match status" value="2"/>
</dbReference>
<proteinExistence type="predicted"/>
<evidence type="ECO:0000313" key="7">
    <source>
        <dbReference type="Proteomes" id="UP001141552"/>
    </source>
</evidence>
<keyword evidence="7" id="KW-1185">Reference proteome</keyword>
<dbReference type="SUPFAM" id="SSF101936">
    <property type="entry name" value="DNA-binding pseudobarrel domain"/>
    <property type="match status" value="2"/>
</dbReference>
<dbReference type="GO" id="GO:0003677">
    <property type="term" value="F:DNA binding"/>
    <property type="evidence" value="ECO:0007669"/>
    <property type="project" value="UniProtKB-KW"/>
</dbReference>
<evidence type="ECO:0000313" key="6">
    <source>
        <dbReference type="EMBL" id="KAJ4831781.1"/>
    </source>
</evidence>
<keyword evidence="2" id="KW-0805">Transcription regulation</keyword>
<gene>
    <name evidence="6" type="ORF">Tsubulata_040066</name>
</gene>
<evidence type="ECO:0000256" key="4">
    <source>
        <dbReference type="ARBA" id="ARBA00023163"/>
    </source>
</evidence>
<evidence type="ECO:0008006" key="8">
    <source>
        <dbReference type="Google" id="ProtNLM"/>
    </source>
</evidence>
<dbReference type="GO" id="GO:0005634">
    <property type="term" value="C:nucleus"/>
    <property type="evidence" value="ECO:0007669"/>
    <property type="project" value="UniProtKB-SubCell"/>
</dbReference>
<sequence length="219" mass="25741">METDVGAKLSFPTAKLGSLAGWGGQNHYVNLNVKDNKQKVWAFRCWKRRNGRHPKPWVSGEWLQFVQQYGLKIGDRVILVREDDPVLGPQYRIEAKRRIMLLGQEIWADTDIVTRFSFPTRKLESIGGWEGQNWYAVLNVKDIKQQLWSFRCRRRRNGRHPKPWLCGDWLKFVGRYGLRIGDRVVLVREDDPVLGPQYRIEAKRRIVLLGQEIWADVMN</sequence>
<name>A0A9Q0J6V5_9ROSI</name>
<evidence type="ECO:0000256" key="3">
    <source>
        <dbReference type="ARBA" id="ARBA00023125"/>
    </source>
</evidence>
<keyword evidence="5" id="KW-0539">Nucleus</keyword>
<organism evidence="6 7">
    <name type="scientific">Turnera subulata</name>
    <dbReference type="NCBI Taxonomy" id="218843"/>
    <lineage>
        <taxon>Eukaryota</taxon>
        <taxon>Viridiplantae</taxon>
        <taxon>Streptophyta</taxon>
        <taxon>Embryophyta</taxon>
        <taxon>Tracheophyta</taxon>
        <taxon>Spermatophyta</taxon>
        <taxon>Magnoliopsida</taxon>
        <taxon>eudicotyledons</taxon>
        <taxon>Gunneridae</taxon>
        <taxon>Pentapetalae</taxon>
        <taxon>rosids</taxon>
        <taxon>fabids</taxon>
        <taxon>Malpighiales</taxon>
        <taxon>Passifloraceae</taxon>
        <taxon>Turnera</taxon>
    </lineage>
</organism>
<keyword evidence="3" id="KW-0238">DNA-binding</keyword>
<evidence type="ECO:0000256" key="2">
    <source>
        <dbReference type="ARBA" id="ARBA00023015"/>
    </source>
</evidence>
<dbReference type="AlphaFoldDB" id="A0A9Q0J6V5"/>
<comment type="caution">
    <text evidence="6">The sequence shown here is derived from an EMBL/GenBank/DDBJ whole genome shotgun (WGS) entry which is preliminary data.</text>
</comment>
<protein>
    <recommendedName>
        <fullName evidence="8">TF-B3 domain-containing protein</fullName>
    </recommendedName>
</protein>
<dbReference type="EMBL" id="JAKUCV010005283">
    <property type="protein sequence ID" value="KAJ4831781.1"/>
    <property type="molecule type" value="Genomic_DNA"/>
</dbReference>
<keyword evidence="4" id="KW-0804">Transcription</keyword>
<comment type="subcellular location">
    <subcellularLocation>
        <location evidence="1">Nucleus</location>
    </subcellularLocation>
</comment>
<reference evidence="6" key="2">
    <citation type="journal article" date="2023" name="Plants (Basel)">
        <title>Annotation of the Turnera subulata (Passifloraceae) Draft Genome Reveals the S-Locus Evolved after the Divergence of Turneroideae from Passifloroideae in a Stepwise Manner.</title>
        <authorList>
            <person name="Henning P.M."/>
            <person name="Roalson E.H."/>
            <person name="Mir W."/>
            <person name="McCubbin A.G."/>
            <person name="Shore J.S."/>
        </authorList>
    </citation>
    <scope>NUCLEOTIDE SEQUENCE</scope>
    <source>
        <strain evidence="6">F60SS</strain>
    </source>
</reference>
<evidence type="ECO:0000256" key="5">
    <source>
        <dbReference type="ARBA" id="ARBA00023242"/>
    </source>
</evidence>